<evidence type="ECO:0000256" key="2">
    <source>
        <dbReference type="SAM" id="MobiDB-lite"/>
    </source>
</evidence>
<dbReference type="RefSeq" id="WP_389219438.1">
    <property type="nucleotide sequence ID" value="NZ_JBIACJ010000005.1"/>
</dbReference>
<feature type="coiled-coil region" evidence="1">
    <location>
        <begin position="32"/>
        <end position="66"/>
    </location>
</feature>
<dbReference type="InterPro" id="IPR014717">
    <property type="entry name" value="Transl_elong_EF1B/ribsomal_bS6"/>
</dbReference>
<dbReference type="Gene3D" id="3.30.70.60">
    <property type="match status" value="1"/>
</dbReference>
<keyword evidence="1" id="KW-0175">Coiled coil</keyword>
<reference evidence="4 5" key="1">
    <citation type="submission" date="2024-08" db="EMBL/GenBank/DDBJ databases">
        <title>Two novel Cytobacillus novel species.</title>
        <authorList>
            <person name="Liu G."/>
        </authorList>
    </citation>
    <scope>NUCLEOTIDE SEQUENCE [LARGE SCALE GENOMIC DNA]</scope>
    <source>
        <strain evidence="4 5">FJAT-53684</strain>
    </source>
</reference>
<sequence>MNLQISKKQIFISIITILLVGALSAGAYFLFLQPVNEKLERKQTELKMANQELTIIENSLKQSNEKTVLSSMELQKQVPVKRLLDQLLLDIEKAEIISDTTVNELKLDGSSKDEEIDFQTGESKEATAEETSDSDNTDSLDSTSVEEETLPMGIKKISISMVGEAKTYFELEKFIDSLEQLKRIVKVEALRFTGLEEIYSVEQGNEFIQFELTIASYYYPELEDLLDEIPSLDTPEISNRKNPLSSFSDASNEEVNEP</sequence>
<keyword evidence="3" id="KW-0812">Transmembrane</keyword>
<comment type="caution">
    <text evidence="4">The sequence shown here is derived from an EMBL/GenBank/DDBJ whole genome shotgun (WGS) entry which is preliminary data.</text>
</comment>
<keyword evidence="3" id="KW-0472">Membrane</keyword>
<evidence type="ECO:0000256" key="3">
    <source>
        <dbReference type="SAM" id="Phobius"/>
    </source>
</evidence>
<name>A0ABW6JY91_9BACI</name>
<feature type="region of interest" description="Disordered" evidence="2">
    <location>
        <begin position="232"/>
        <end position="258"/>
    </location>
</feature>
<feature type="compositionally biased region" description="Acidic residues" evidence="2">
    <location>
        <begin position="128"/>
        <end position="147"/>
    </location>
</feature>
<evidence type="ECO:0000313" key="5">
    <source>
        <dbReference type="Proteomes" id="UP001601058"/>
    </source>
</evidence>
<dbReference type="Proteomes" id="UP001601058">
    <property type="component" value="Unassembled WGS sequence"/>
</dbReference>
<accession>A0ABW6JY91</accession>
<evidence type="ECO:0000313" key="4">
    <source>
        <dbReference type="EMBL" id="MFE8696883.1"/>
    </source>
</evidence>
<feature type="region of interest" description="Disordered" evidence="2">
    <location>
        <begin position="113"/>
        <end position="147"/>
    </location>
</feature>
<protein>
    <submittedName>
        <fullName evidence="4">Pilus assembly protein PilO</fullName>
    </submittedName>
</protein>
<keyword evidence="3" id="KW-1133">Transmembrane helix</keyword>
<feature type="compositionally biased region" description="Polar residues" evidence="2">
    <location>
        <begin position="236"/>
        <end position="250"/>
    </location>
</feature>
<dbReference type="EMBL" id="JBIACJ010000005">
    <property type="protein sequence ID" value="MFE8696883.1"/>
    <property type="molecule type" value="Genomic_DNA"/>
</dbReference>
<keyword evidence="5" id="KW-1185">Reference proteome</keyword>
<gene>
    <name evidence="4" type="ORF">ACFYKT_11115</name>
</gene>
<proteinExistence type="predicted"/>
<evidence type="ECO:0000256" key="1">
    <source>
        <dbReference type="SAM" id="Coils"/>
    </source>
</evidence>
<feature type="transmembrane region" description="Helical" evidence="3">
    <location>
        <begin position="12"/>
        <end position="31"/>
    </location>
</feature>
<organism evidence="4 5">
    <name type="scientific">Cytobacillus mangrovibacter</name>
    <dbReference type="NCBI Taxonomy" id="3299024"/>
    <lineage>
        <taxon>Bacteria</taxon>
        <taxon>Bacillati</taxon>
        <taxon>Bacillota</taxon>
        <taxon>Bacilli</taxon>
        <taxon>Bacillales</taxon>
        <taxon>Bacillaceae</taxon>
        <taxon>Cytobacillus</taxon>
    </lineage>
</organism>